<feature type="region of interest" description="Disordered" evidence="1">
    <location>
        <begin position="92"/>
        <end position="137"/>
    </location>
</feature>
<evidence type="ECO:0000256" key="1">
    <source>
        <dbReference type="SAM" id="MobiDB-lite"/>
    </source>
</evidence>
<dbReference type="EMBL" id="DQIR01091364">
    <property type="protein sequence ID" value="HDA46840.1"/>
    <property type="molecule type" value="Transcribed_RNA"/>
</dbReference>
<dbReference type="AlphaFoldDB" id="A0A480JCJ1"/>
<sequence length="309" mass="31927">MDVEASGLLLTWAVGTLVLQHLHPPGPRHRSCVLRGHSVRPSLTGGRNSHSVSANWTALAPDLDSTAEELRPGAWEATGAFQPALLSPSAPAGVDALPELGDPPPQGPVSLEPPVAAESTEEGADTERYPGLDAGEGPGAGPSFLLGAGRVELGCAAICTCLSPSQASPLCSAAPAFRLLPFPSTLSFLTSHFLLLPPFFLPFLLSSPPLSFFPFPSPLLCLPPSVPPPPPRTFPSLPPSLLSLQPSRLAPASQCPFPQSPSPLCSMPRGPCPPYSWGAGSAPCLSLCRCFGDPLVGGGGELGSIWVHL</sequence>
<dbReference type="EMBL" id="DQIR01327091">
    <property type="protein sequence ID" value="HDC82503.1"/>
    <property type="molecule type" value="Transcribed_RNA"/>
</dbReference>
<accession>A0A480JCJ1</accession>
<organism evidence="2">
    <name type="scientific">Sus scrofa</name>
    <name type="common">Pig</name>
    <dbReference type="NCBI Taxonomy" id="9823"/>
    <lineage>
        <taxon>Eukaryota</taxon>
        <taxon>Metazoa</taxon>
        <taxon>Chordata</taxon>
        <taxon>Craniata</taxon>
        <taxon>Vertebrata</taxon>
        <taxon>Euteleostomi</taxon>
        <taxon>Mammalia</taxon>
        <taxon>Eutheria</taxon>
        <taxon>Laurasiatheria</taxon>
        <taxon>Artiodactyla</taxon>
        <taxon>Suina</taxon>
        <taxon>Suidae</taxon>
        <taxon>Sus</taxon>
    </lineage>
</organism>
<protein>
    <submittedName>
        <fullName evidence="2">Uncharacterized protein</fullName>
    </submittedName>
</protein>
<evidence type="ECO:0000313" key="2">
    <source>
        <dbReference type="EMBL" id="HDA46840.1"/>
    </source>
</evidence>
<name>A0A480JCJ1_PIG</name>
<proteinExistence type="predicted"/>
<reference evidence="2" key="1">
    <citation type="journal article" date="2019" name="PeerJ">
        <title>Genes of the pig, Sus scrofa, reconstructed with EvidentialGene.</title>
        <authorList>
            <person name="Gilbert D.G."/>
        </authorList>
    </citation>
    <scope>NUCLEOTIDE SEQUENCE</scope>
</reference>